<dbReference type="OrthoDB" id="9761464at2"/>
<evidence type="ECO:0000259" key="2">
    <source>
        <dbReference type="Pfam" id="PF09547"/>
    </source>
</evidence>
<dbReference type="Gene3D" id="3.40.50.300">
    <property type="entry name" value="P-loop containing nucleotide triphosphate hydrolases"/>
    <property type="match status" value="1"/>
</dbReference>
<reference evidence="5 6" key="1">
    <citation type="submission" date="2018-09" db="EMBL/GenBank/DDBJ databases">
        <title>Murine metabolic-syndrome-specific gut microbial biobank.</title>
        <authorList>
            <person name="Liu C."/>
        </authorList>
    </citation>
    <scope>NUCLEOTIDE SEQUENCE [LARGE SCALE GENOMIC DNA]</scope>
    <source>
        <strain evidence="5 6">0.1xD8-82</strain>
    </source>
</reference>
<keyword evidence="1" id="KW-0067">ATP-binding</keyword>
<name>A0A3A9AN10_9FIRM</name>
<dbReference type="Pfam" id="PF09547">
    <property type="entry name" value="SpoIVA_ATPase"/>
    <property type="match status" value="1"/>
</dbReference>
<dbReference type="GO" id="GO:0005524">
    <property type="term" value="F:ATP binding"/>
    <property type="evidence" value="ECO:0007669"/>
    <property type="project" value="UniProtKB-KW"/>
</dbReference>
<feature type="domain" description="Stage IV sporulation protein A ATPase" evidence="2">
    <location>
        <begin position="8"/>
        <end position="242"/>
    </location>
</feature>
<dbReference type="GO" id="GO:0030435">
    <property type="term" value="P:sporulation resulting in formation of a cellular spore"/>
    <property type="evidence" value="ECO:0007669"/>
    <property type="project" value="UniProtKB-KW"/>
</dbReference>
<feature type="domain" description="Stage IV sporulation protein A middle" evidence="3">
    <location>
        <begin position="244"/>
        <end position="420"/>
    </location>
</feature>
<dbReference type="InterPro" id="IPR014201">
    <property type="entry name" value="Spore_IV_A"/>
</dbReference>
<proteinExistence type="predicted"/>
<evidence type="ECO:0000313" key="6">
    <source>
        <dbReference type="Proteomes" id="UP000280696"/>
    </source>
</evidence>
<dbReference type="Proteomes" id="UP000280696">
    <property type="component" value="Unassembled WGS sequence"/>
</dbReference>
<dbReference type="InterPro" id="IPR046842">
    <property type="entry name" value="SpoIVA_ATPase"/>
</dbReference>
<comment type="catalytic activity">
    <reaction evidence="1">
        <text>ATP + H2O = ADP + phosphate + H(+)</text>
        <dbReference type="Rhea" id="RHEA:13065"/>
        <dbReference type="ChEBI" id="CHEBI:15377"/>
        <dbReference type="ChEBI" id="CHEBI:15378"/>
        <dbReference type="ChEBI" id="CHEBI:30616"/>
        <dbReference type="ChEBI" id="CHEBI:43474"/>
        <dbReference type="ChEBI" id="CHEBI:456216"/>
    </reaction>
</comment>
<dbReference type="CDD" id="cd00882">
    <property type="entry name" value="Ras_like_GTPase"/>
    <property type="match status" value="1"/>
</dbReference>
<organism evidence="5 6">
    <name type="scientific">Parablautia intestinalis</name>
    <dbReference type="NCBI Taxonomy" id="2320100"/>
    <lineage>
        <taxon>Bacteria</taxon>
        <taxon>Bacillati</taxon>
        <taxon>Bacillota</taxon>
        <taxon>Clostridia</taxon>
        <taxon>Lachnospirales</taxon>
        <taxon>Lachnospiraceae</taxon>
        <taxon>Parablautia</taxon>
    </lineage>
</organism>
<evidence type="ECO:0000256" key="1">
    <source>
        <dbReference type="PIRNR" id="PIRNR007466"/>
    </source>
</evidence>
<comment type="function">
    <text evidence="1">ATPase. Has a role at an early stage in the morphogenesis of the spore coat.</text>
</comment>
<dbReference type="GO" id="GO:0016887">
    <property type="term" value="F:ATP hydrolysis activity"/>
    <property type="evidence" value="ECO:0007669"/>
    <property type="project" value="InterPro"/>
</dbReference>
<dbReference type="SUPFAM" id="SSF52540">
    <property type="entry name" value="P-loop containing nucleoside triphosphate hydrolases"/>
    <property type="match status" value="1"/>
</dbReference>
<gene>
    <name evidence="5" type="primary">spoIVA</name>
    <name evidence="5" type="ORF">D7V94_05060</name>
</gene>
<keyword evidence="1" id="KW-0749">Sporulation</keyword>
<dbReference type="EC" id="3.6.1.-" evidence="1"/>
<dbReference type="RefSeq" id="WP_120467457.1">
    <property type="nucleotide sequence ID" value="NZ_RAYQ01000004.1"/>
</dbReference>
<keyword evidence="1" id="KW-0378">Hydrolase</keyword>
<dbReference type="InterPro" id="IPR027417">
    <property type="entry name" value="P-loop_NTPase"/>
</dbReference>
<dbReference type="InterPro" id="IPR046840">
    <property type="entry name" value="SpoIVA_C"/>
</dbReference>
<comment type="subcellular location">
    <subcellularLocation>
        <location evidence="1">Cytoplasm</location>
    </subcellularLocation>
</comment>
<accession>A0A3A9AN10</accession>
<dbReference type="EMBL" id="RAYQ01000004">
    <property type="protein sequence ID" value="RKI92708.1"/>
    <property type="molecule type" value="Genomic_DNA"/>
</dbReference>
<evidence type="ECO:0000259" key="4">
    <source>
        <dbReference type="Pfam" id="PF20439"/>
    </source>
</evidence>
<dbReference type="PIRSF" id="PIRSF007466">
    <property type="entry name" value="SpoIVA"/>
    <property type="match status" value="1"/>
</dbReference>
<dbReference type="NCBIfam" id="TIGR02836">
    <property type="entry name" value="spore_IV_A"/>
    <property type="match status" value="1"/>
</dbReference>
<evidence type="ECO:0000313" key="5">
    <source>
        <dbReference type="EMBL" id="RKI92708.1"/>
    </source>
</evidence>
<comment type="caution">
    <text evidence="5">The sequence shown here is derived from an EMBL/GenBank/DDBJ whole genome shotgun (WGS) entry which is preliminary data.</text>
</comment>
<keyword evidence="6" id="KW-1185">Reference proteome</keyword>
<dbReference type="GO" id="GO:0005737">
    <property type="term" value="C:cytoplasm"/>
    <property type="evidence" value="ECO:0007669"/>
    <property type="project" value="UniProtKB-SubCell"/>
</dbReference>
<keyword evidence="1" id="KW-0547">Nucleotide-binding</keyword>
<dbReference type="Pfam" id="PF20439">
    <property type="entry name" value="SpoIVA_C"/>
    <property type="match status" value="1"/>
</dbReference>
<dbReference type="InterPro" id="IPR046841">
    <property type="entry name" value="SpoIVA_middle"/>
</dbReference>
<protein>
    <recommendedName>
        <fullName evidence="1">Stage IV sporulation protein A</fullName>
        <ecNumber evidence="1">3.6.1.-</ecNumber>
    </recommendedName>
    <alternativeName>
        <fullName evidence="1">Coat morphogenetic protein SpoIVA</fullName>
    </alternativeName>
</protein>
<dbReference type="AlphaFoldDB" id="A0A3A9AN10"/>
<feature type="domain" description="Sporulation stage IV protein A C-terminal" evidence="4">
    <location>
        <begin position="421"/>
        <end position="495"/>
    </location>
</feature>
<sequence length="495" mass="56237">MDLSAKKEYDLYNDIQLRCGGEIYIGVVGPVRTGKSTFIKRFMDLMVLPNMTESYEKERVVDELPQSAGGKTITTTEPKFIPKEAAKLTFGEGIEARVRLIDCVGYMVDGATGHMEDEAERMVKTPWFTEEIPFTQAAEIGTRKVINDHSTIGIVITCDGSFGDIPKENYESAQDRTIKELKKLKKPFVVLLNTAKPYGEEAIKLAEEMENKYGVSVMPVNCEQLKKEDIHQILENILYEFPLTMIEFYMPKWVEMLPQNHKMKVDLIERVKEIMSKYNCIRDVKNNPITLEGPFIKKCKMDSIDMADGCIRVWLDVDDAYYYEMLSDMVGETIDNEYHLLSVLKEMAKMKREYVKVLHAVDCVRQKGYGVVTPERSEIRLDKPEVTKHGNKFGVKIRAVSPSIHMIRANIETEISPIVGSEEQAQDLIRFISDSSQSEAGIWETNIFGKSVEQLVNDGITSKLTMIGDESQLKLQETMQKIVNDSNGGMVCIII</sequence>
<keyword evidence="1" id="KW-0963">Cytoplasm</keyword>
<dbReference type="Pfam" id="PF20438">
    <property type="entry name" value="SpoIVA_middle"/>
    <property type="match status" value="1"/>
</dbReference>
<evidence type="ECO:0000259" key="3">
    <source>
        <dbReference type="Pfam" id="PF20438"/>
    </source>
</evidence>